<name>A0A0D0A8D4_9AGAM</name>
<evidence type="ECO:0008006" key="4">
    <source>
        <dbReference type="Google" id="ProtNLM"/>
    </source>
</evidence>
<feature type="transmembrane region" description="Helical" evidence="1">
    <location>
        <begin position="129"/>
        <end position="151"/>
    </location>
</feature>
<feature type="transmembrane region" description="Helical" evidence="1">
    <location>
        <begin position="6"/>
        <end position="24"/>
    </location>
</feature>
<dbReference type="AlphaFoldDB" id="A0A0D0A8D4"/>
<gene>
    <name evidence="2" type="ORF">CY34DRAFT_809877</name>
</gene>
<evidence type="ECO:0000313" key="2">
    <source>
        <dbReference type="EMBL" id="KIK37906.1"/>
    </source>
</evidence>
<evidence type="ECO:0000256" key="1">
    <source>
        <dbReference type="SAM" id="Phobius"/>
    </source>
</evidence>
<keyword evidence="1" id="KW-0812">Transmembrane</keyword>
<keyword evidence="1" id="KW-1133">Transmembrane helix</keyword>
<accession>A0A0D0A8D4</accession>
<reference evidence="2 3" key="1">
    <citation type="submission" date="2014-04" db="EMBL/GenBank/DDBJ databases">
        <authorList>
            <consortium name="DOE Joint Genome Institute"/>
            <person name="Kuo A."/>
            <person name="Ruytinx J."/>
            <person name="Rineau F."/>
            <person name="Colpaert J."/>
            <person name="Kohler A."/>
            <person name="Nagy L.G."/>
            <person name="Floudas D."/>
            <person name="Copeland A."/>
            <person name="Barry K.W."/>
            <person name="Cichocki N."/>
            <person name="Veneault-Fourrey C."/>
            <person name="LaButti K."/>
            <person name="Lindquist E.A."/>
            <person name="Lipzen A."/>
            <person name="Lundell T."/>
            <person name="Morin E."/>
            <person name="Murat C."/>
            <person name="Sun H."/>
            <person name="Tunlid A."/>
            <person name="Henrissat B."/>
            <person name="Grigoriev I.V."/>
            <person name="Hibbett D.S."/>
            <person name="Martin F."/>
            <person name="Nordberg H.P."/>
            <person name="Cantor M.N."/>
            <person name="Hua S.X."/>
        </authorList>
    </citation>
    <scope>NUCLEOTIDE SEQUENCE [LARGE SCALE GENOMIC DNA]</scope>
    <source>
        <strain evidence="2 3">UH-Slu-Lm8-n1</strain>
    </source>
</reference>
<reference evidence="3" key="2">
    <citation type="submission" date="2015-01" db="EMBL/GenBank/DDBJ databases">
        <title>Evolutionary Origins and Diversification of the Mycorrhizal Mutualists.</title>
        <authorList>
            <consortium name="DOE Joint Genome Institute"/>
            <consortium name="Mycorrhizal Genomics Consortium"/>
            <person name="Kohler A."/>
            <person name="Kuo A."/>
            <person name="Nagy L.G."/>
            <person name="Floudas D."/>
            <person name="Copeland A."/>
            <person name="Barry K.W."/>
            <person name="Cichocki N."/>
            <person name="Veneault-Fourrey C."/>
            <person name="LaButti K."/>
            <person name="Lindquist E.A."/>
            <person name="Lipzen A."/>
            <person name="Lundell T."/>
            <person name="Morin E."/>
            <person name="Murat C."/>
            <person name="Riley R."/>
            <person name="Ohm R."/>
            <person name="Sun H."/>
            <person name="Tunlid A."/>
            <person name="Henrissat B."/>
            <person name="Grigoriev I.V."/>
            <person name="Hibbett D.S."/>
            <person name="Martin F."/>
        </authorList>
    </citation>
    <scope>NUCLEOTIDE SEQUENCE [LARGE SCALE GENOMIC DNA]</scope>
    <source>
        <strain evidence="3">UH-Slu-Lm8-n1</strain>
    </source>
</reference>
<dbReference type="InParanoid" id="A0A0D0A8D4"/>
<keyword evidence="3" id="KW-1185">Reference proteome</keyword>
<feature type="transmembrane region" description="Helical" evidence="1">
    <location>
        <begin position="84"/>
        <end position="108"/>
    </location>
</feature>
<feature type="transmembrane region" description="Helical" evidence="1">
    <location>
        <begin position="166"/>
        <end position="188"/>
    </location>
</feature>
<dbReference type="EMBL" id="KN835422">
    <property type="protein sequence ID" value="KIK37906.1"/>
    <property type="molecule type" value="Genomic_DNA"/>
</dbReference>
<dbReference type="OrthoDB" id="3349377at2759"/>
<organism evidence="2 3">
    <name type="scientific">Suillus luteus UH-Slu-Lm8-n1</name>
    <dbReference type="NCBI Taxonomy" id="930992"/>
    <lineage>
        <taxon>Eukaryota</taxon>
        <taxon>Fungi</taxon>
        <taxon>Dikarya</taxon>
        <taxon>Basidiomycota</taxon>
        <taxon>Agaricomycotina</taxon>
        <taxon>Agaricomycetes</taxon>
        <taxon>Agaricomycetidae</taxon>
        <taxon>Boletales</taxon>
        <taxon>Suillineae</taxon>
        <taxon>Suillaceae</taxon>
        <taxon>Suillus</taxon>
    </lineage>
</organism>
<dbReference type="HOGENOM" id="CLU_057751_1_0_1"/>
<sequence>MNATTNWMNGVIAALLGIIMIARLRAMYQGSKKMLIFLVVIFLAINIVCGAMLAMGFEHIVGEELLLYGIYECTYSYEHGVQRLIIMVWILNMVWEVLALCLAIWIAIKHFRELRGPSTACTVRDCFTVLIQTHVLYFAIFVAASCLHIGFLSRKISDSWSLGAETYYGILHICSVVQKFLLGPRLILGVREYHAKLQANCDAGTDIASMVFQERVHVSTSNGV</sequence>
<feature type="transmembrane region" description="Helical" evidence="1">
    <location>
        <begin position="36"/>
        <end position="57"/>
    </location>
</feature>
<evidence type="ECO:0000313" key="3">
    <source>
        <dbReference type="Proteomes" id="UP000054485"/>
    </source>
</evidence>
<dbReference type="Proteomes" id="UP000054485">
    <property type="component" value="Unassembled WGS sequence"/>
</dbReference>
<keyword evidence="1" id="KW-0472">Membrane</keyword>
<proteinExistence type="predicted"/>
<protein>
    <recommendedName>
        <fullName evidence="4">Chitin synthase export chaperone</fullName>
    </recommendedName>
</protein>